<dbReference type="SUPFAM" id="SSF69179">
    <property type="entry name" value="Integrin domains"/>
    <property type="match status" value="1"/>
</dbReference>
<name>Q75S84_HALRO</name>
<sequence>MSHGFQFFRFIDAIRAVCKENQADCKTCILANPECSWCSKIDSQTTTSPLTERCRYHMDQLQQCKGATDNPTSSSTIVKNIPFTDAGPDFFDNETNVGSTVIQMRPQEFNLKLRPNVPEVITVTLRKVIDYPLDIYYVMDLSNSMADDLVILQNLGTRLFSNIRDNVTKNVQLGFGSFVDKVKMPFTSTVPSQLRNPCAQQNASVCAPPFGFRHQVNITSNQETFAQAIQNTTISGNIDSPEGSLDALMQIAVCSHINWREGATHVILLTTDATPHLALDGKLAAILESNDMKCHMELGANPYLPDALVYARSKTMDYPSLGQLRKVFDDNKIQSIYAVTREVFSLYQDIPNVINNAFVAELSNDSSNIIPLIASTYNDIRGRLVLTPPTVPSNVQLTYRVFCKNNTAPVTTLECTNVEIGDEVRFEFTFTATSCPATDRIDPVLLRSSSVQDEVRFNLGYVCDCNCTNNVTVNSTLCSYQGNLTCAKCVCEPGREGSMCQCLSADVVKGNCARPGSSKGDCEGNGICECGECVCNGGNFGSHCQCQSTGCAVSNNQLCGGPERGECRNCDGNNECVCKNGYSVRPSDLTCACHNDTCKQNQSTSVICNDRGQCECDTCDCSNKQLYNGAFCQTCIHPDCTSIDATCTGQLIRQCAECYNKQDRDQNPATDECKRFCGNEFLTTQFVTTFYKCDSCNSFSTSTECNQCSRHSTNGEPFTPVQCLAKQADTECDYNYEIVWLTTYRFQIYVKRYNKENDCPRPPDPLVIALPVVGAVVLIGIIALIIWKVIQTLRDKREYEKFKKEEDLRKWTKGENPVYVNASSKFDNPMFGGNKDD</sequence>
<evidence type="ECO:0000256" key="12">
    <source>
        <dbReference type="ARBA" id="ARBA00023180"/>
    </source>
</evidence>
<dbReference type="SMART" id="SM01241">
    <property type="entry name" value="Integrin_b_cyt"/>
    <property type="match status" value="1"/>
</dbReference>
<feature type="disulfide bond" evidence="13">
    <location>
        <begin position="677"/>
        <end position="732"/>
    </location>
</feature>
<dbReference type="InterPro" id="IPR014836">
    <property type="entry name" value="Integrin_bsu_cyt_dom"/>
</dbReference>
<feature type="disulfide bond" evidence="13">
    <location>
        <begin position="570"/>
        <end position="608"/>
    </location>
</feature>
<keyword evidence="4" id="KW-0245">EGF-like domain</keyword>
<dbReference type="PIRSF" id="PIRSF002512">
    <property type="entry name" value="Integrin_B"/>
    <property type="match status" value="1"/>
</dbReference>
<feature type="disulfide bond" evidence="13">
    <location>
        <begin position="647"/>
        <end position="658"/>
    </location>
</feature>
<evidence type="ECO:0000256" key="7">
    <source>
        <dbReference type="ARBA" id="ARBA00022889"/>
    </source>
</evidence>
<evidence type="ECO:0000256" key="10">
    <source>
        <dbReference type="ARBA" id="ARBA00023136"/>
    </source>
</evidence>
<evidence type="ECO:0000259" key="16">
    <source>
        <dbReference type="SMART" id="SM00187"/>
    </source>
</evidence>
<evidence type="ECO:0000256" key="15">
    <source>
        <dbReference type="SAM" id="Phobius"/>
    </source>
</evidence>
<feature type="domain" description="Integrin beta subunit cytoplasmic" evidence="17">
    <location>
        <begin position="788"/>
        <end position="834"/>
    </location>
</feature>
<accession>Q75S84</accession>
<dbReference type="EMBL" id="AB154832">
    <property type="protein sequence ID" value="BAD15078.1"/>
    <property type="molecule type" value="mRNA"/>
</dbReference>
<dbReference type="FunFam" id="3.40.50.410:FF:000002">
    <property type="entry name" value="Integrin beta"/>
    <property type="match status" value="1"/>
</dbReference>
<feature type="disulfide bond" evidence="13">
    <location>
        <begin position="528"/>
        <end position="533"/>
    </location>
</feature>
<dbReference type="GO" id="GO:0008305">
    <property type="term" value="C:integrin complex"/>
    <property type="evidence" value="ECO:0007669"/>
    <property type="project" value="TreeGrafter"/>
</dbReference>
<dbReference type="GO" id="GO:0009986">
    <property type="term" value="C:cell surface"/>
    <property type="evidence" value="ECO:0007669"/>
    <property type="project" value="TreeGrafter"/>
</dbReference>
<feature type="disulfide bond" evidence="13">
    <location>
        <begin position="486"/>
        <end position="522"/>
    </location>
</feature>
<dbReference type="InterPro" id="IPR040622">
    <property type="entry name" value="EGF_integrin_1"/>
</dbReference>
<dbReference type="AlphaFoldDB" id="Q75S84"/>
<feature type="disulfide bond" evidence="13">
    <location>
        <begin position="403"/>
        <end position="415"/>
    </location>
</feature>
<evidence type="ECO:0000256" key="4">
    <source>
        <dbReference type="ARBA" id="ARBA00022536"/>
    </source>
</evidence>
<dbReference type="Gene3D" id="1.20.5.100">
    <property type="entry name" value="Cytochrome c1, transmembrane anchor, C-terminal"/>
    <property type="match status" value="1"/>
</dbReference>
<feature type="disulfide bond" evidence="13">
    <location>
        <begin position="655"/>
        <end position="759"/>
    </location>
</feature>
<feature type="disulfide bond" evidence="13">
    <location>
        <begin position="578"/>
        <end position="591"/>
    </location>
</feature>
<dbReference type="Pfam" id="PF08725">
    <property type="entry name" value="Integrin_b_cyt"/>
    <property type="match status" value="1"/>
</dbReference>
<dbReference type="GO" id="GO:0098609">
    <property type="term" value="P:cell-cell adhesion"/>
    <property type="evidence" value="ECO:0007669"/>
    <property type="project" value="TreeGrafter"/>
</dbReference>
<evidence type="ECO:0000256" key="3">
    <source>
        <dbReference type="ARBA" id="ARBA00022475"/>
    </source>
</evidence>
<dbReference type="PANTHER" id="PTHR10082">
    <property type="entry name" value="INTEGRIN BETA SUBUNIT"/>
    <property type="match status" value="1"/>
</dbReference>
<feature type="disulfide bond" evidence="13">
    <location>
        <begin position="567"/>
        <end position="576"/>
    </location>
</feature>
<feature type="disulfide bond" evidence="13">
    <location>
        <begin position="38"/>
        <end position="54"/>
    </location>
</feature>
<evidence type="ECO:0000256" key="14">
    <source>
        <dbReference type="RuleBase" id="RU000633"/>
    </source>
</evidence>
<dbReference type="InterPro" id="IPR002369">
    <property type="entry name" value="Integrin_bsu_VWA"/>
</dbReference>
<feature type="disulfide bond" evidence="13">
    <location>
        <begin position="25"/>
        <end position="35"/>
    </location>
</feature>
<proteinExistence type="evidence at transcript level"/>
<feature type="disulfide bond" evidence="13">
    <location>
        <begin position="535"/>
        <end position="544"/>
    </location>
</feature>
<keyword evidence="12" id="KW-0325">Glycoprotein</keyword>
<dbReference type="PRINTS" id="PR01186">
    <property type="entry name" value="INTEGRINB"/>
</dbReference>
<feature type="domain" description="Integrin beta subunit VWA" evidence="16">
    <location>
        <begin position="24"/>
        <end position="465"/>
    </location>
</feature>
<reference evidence="18" key="1">
    <citation type="journal article" date="2004" name="Immunogenetics">
        <title>Characterization of novel ascidian beta integrins as primitive complement receptor subunits.</title>
        <authorList>
            <person name="Miyazawa S."/>
            <person name="Nonaka M."/>
        </authorList>
    </citation>
    <scope>NUCLEOTIDE SEQUENCE</scope>
    <source>
        <tissue evidence="18">Hemocyte</tissue>
    </source>
</reference>
<dbReference type="GO" id="GO:0016477">
    <property type="term" value="P:cell migration"/>
    <property type="evidence" value="ECO:0007669"/>
    <property type="project" value="TreeGrafter"/>
</dbReference>
<evidence type="ECO:0000256" key="5">
    <source>
        <dbReference type="ARBA" id="ARBA00022692"/>
    </source>
</evidence>
<keyword evidence="5 14" id="KW-0812">Transmembrane</keyword>
<evidence type="ECO:0000256" key="13">
    <source>
        <dbReference type="PIRSR" id="PIRSR002512-1"/>
    </source>
</evidence>
<evidence type="ECO:0000259" key="17">
    <source>
        <dbReference type="SMART" id="SM01241"/>
    </source>
</evidence>
<feature type="disulfide bond" evidence="13">
    <location>
        <begin position="463"/>
        <end position="467"/>
    </location>
</feature>
<feature type="disulfide bond" evidence="13">
    <location>
        <begin position="616"/>
        <end position="673"/>
    </location>
</feature>
<evidence type="ECO:0000256" key="9">
    <source>
        <dbReference type="ARBA" id="ARBA00023037"/>
    </source>
</evidence>
<keyword evidence="3" id="KW-1003">Cell membrane</keyword>
<feature type="transmembrane region" description="Helical" evidence="15">
    <location>
        <begin position="766"/>
        <end position="787"/>
    </location>
</feature>
<dbReference type="SMART" id="SM00187">
    <property type="entry name" value="INB"/>
    <property type="match status" value="1"/>
</dbReference>
<evidence type="ECO:0000313" key="18">
    <source>
        <dbReference type="EMBL" id="BAD15078.1"/>
    </source>
</evidence>
<feature type="disulfide bond" evidence="13">
    <location>
        <begin position="254"/>
        <end position="294"/>
    </location>
</feature>
<comment type="similarity">
    <text evidence="2 14">Belongs to the integrin beta chain family.</text>
</comment>
<dbReference type="GO" id="GO:0005925">
    <property type="term" value="C:focal adhesion"/>
    <property type="evidence" value="ECO:0007669"/>
    <property type="project" value="TreeGrafter"/>
</dbReference>
<keyword evidence="8 15" id="KW-1133">Transmembrane helix</keyword>
<dbReference type="Pfam" id="PF00362">
    <property type="entry name" value="Integrin_beta"/>
    <property type="match status" value="1"/>
</dbReference>
<feature type="disulfide bond" evidence="13">
    <location>
        <begin position="614"/>
        <end position="619"/>
    </location>
</feature>
<feature type="disulfide bond" evidence="13">
    <location>
        <begin position="621"/>
        <end position="632"/>
    </location>
</feature>
<keyword evidence="7 14" id="KW-0130">Cell adhesion</keyword>
<evidence type="ECO:0000256" key="6">
    <source>
        <dbReference type="ARBA" id="ARBA00022737"/>
    </source>
</evidence>
<dbReference type="InterPro" id="IPR015812">
    <property type="entry name" value="Integrin_bsu"/>
</dbReference>
<dbReference type="GO" id="GO:0033627">
    <property type="term" value="P:cell adhesion mediated by integrin"/>
    <property type="evidence" value="ECO:0007669"/>
    <property type="project" value="TreeGrafter"/>
</dbReference>
<feature type="disulfide bond" evidence="13">
    <location>
        <begin position="198"/>
        <end position="206"/>
    </location>
</feature>
<keyword evidence="6" id="KW-0677">Repeat</keyword>
<evidence type="ECO:0000256" key="1">
    <source>
        <dbReference type="ARBA" id="ARBA00004251"/>
    </source>
</evidence>
<feature type="disulfide bond" evidence="13">
    <location>
        <begin position="491"/>
        <end position="500"/>
    </location>
</feature>
<feature type="disulfide bond" evidence="13">
    <location>
        <begin position="593"/>
        <end position="598"/>
    </location>
</feature>
<protein>
    <recommendedName>
        <fullName evidence="14">Integrin beta</fullName>
    </recommendedName>
</protein>
<dbReference type="SUPFAM" id="SSF53300">
    <property type="entry name" value="vWA-like"/>
    <property type="match status" value="1"/>
</dbReference>
<dbReference type="Pfam" id="PF18372">
    <property type="entry name" value="I-EGF_1"/>
    <property type="match status" value="1"/>
</dbReference>
<evidence type="ECO:0000256" key="2">
    <source>
        <dbReference type="ARBA" id="ARBA00007449"/>
    </source>
</evidence>
<comment type="subcellular location">
    <subcellularLocation>
        <location evidence="1 14">Cell membrane</location>
        <topology evidence="1 14">Single-pass type I membrane protein</topology>
    </subcellularLocation>
</comment>
<dbReference type="InterPro" id="IPR032695">
    <property type="entry name" value="Integrin_dom_sf"/>
</dbReference>
<organism evidence="18">
    <name type="scientific">Halocynthia roretzi</name>
    <name type="common">Sea squirt</name>
    <name type="synonym">Cynthia roretzi</name>
    <dbReference type="NCBI Taxonomy" id="7729"/>
    <lineage>
        <taxon>Eukaryota</taxon>
        <taxon>Metazoa</taxon>
        <taxon>Chordata</taxon>
        <taxon>Tunicata</taxon>
        <taxon>Ascidiacea</taxon>
        <taxon>Stolidobranchia</taxon>
        <taxon>Pyuridae</taxon>
        <taxon>Halocynthia</taxon>
    </lineage>
</organism>
<keyword evidence="11 13" id="KW-1015">Disulfide bond</keyword>
<keyword evidence="9 14" id="KW-0401">Integrin</keyword>
<dbReference type="InterPro" id="IPR036465">
    <property type="entry name" value="vWFA_dom_sf"/>
</dbReference>
<evidence type="ECO:0000256" key="8">
    <source>
        <dbReference type="ARBA" id="ARBA00022989"/>
    </source>
</evidence>
<dbReference type="Gene3D" id="2.10.25.10">
    <property type="entry name" value="Laminin"/>
    <property type="match status" value="2"/>
</dbReference>
<dbReference type="PANTHER" id="PTHR10082:SF60">
    <property type="entry name" value="INTEGRIN BETA-PS"/>
    <property type="match status" value="1"/>
</dbReference>
<feature type="disulfide bond" evidence="13">
    <location>
        <begin position="546"/>
        <end position="551"/>
    </location>
</feature>
<dbReference type="Gene3D" id="2.60.40.1510">
    <property type="entry name" value="ntegrin, alpha v. Chain A, domain 3"/>
    <property type="match status" value="1"/>
</dbReference>
<gene>
    <name evidence="18" type="primary">HrITGB2</name>
</gene>
<dbReference type="GO" id="GO:0007160">
    <property type="term" value="P:cell-matrix adhesion"/>
    <property type="evidence" value="ECO:0007669"/>
    <property type="project" value="TreeGrafter"/>
</dbReference>
<dbReference type="GO" id="GO:0005178">
    <property type="term" value="F:integrin binding"/>
    <property type="evidence" value="ECO:0007669"/>
    <property type="project" value="TreeGrafter"/>
</dbReference>
<feature type="disulfide bond" evidence="13">
    <location>
        <begin position="530"/>
        <end position="559"/>
    </location>
</feature>
<evidence type="ECO:0000256" key="11">
    <source>
        <dbReference type="ARBA" id="ARBA00023157"/>
    </source>
</evidence>
<dbReference type="GO" id="GO:0007229">
    <property type="term" value="P:integrin-mediated signaling pathway"/>
    <property type="evidence" value="ECO:0007669"/>
    <property type="project" value="UniProtKB-KW"/>
</dbReference>
<dbReference type="Gene3D" id="3.40.50.410">
    <property type="entry name" value="von Willebrand factor, type A domain"/>
    <property type="match status" value="1"/>
</dbReference>
<keyword evidence="10 15" id="KW-0472">Membrane</keyword>